<evidence type="ECO:0000313" key="2">
    <source>
        <dbReference type="Proteomes" id="UP001412067"/>
    </source>
</evidence>
<organism evidence="1 2">
    <name type="scientific">Platanthera guangdongensis</name>
    <dbReference type="NCBI Taxonomy" id="2320717"/>
    <lineage>
        <taxon>Eukaryota</taxon>
        <taxon>Viridiplantae</taxon>
        <taxon>Streptophyta</taxon>
        <taxon>Embryophyta</taxon>
        <taxon>Tracheophyta</taxon>
        <taxon>Spermatophyta</taxon>
        <taxon>Magnoliopsida</taxon>
        <taxon>Liliopsida</taxon>
        <taxon>Asparagales</taxon>
        <taxon>Orchidaceae</taxon>
        <taxon>Orchidoideae</taxon>
        <taxon>Orchideae</taxon>
        <taxon>Orchidinae</taxon>
        <taxon>Platanthera</taxon>
    </lineage>
</organism>
<comment type="caution">
    <text evidence="1">The sequence shown here is derived from an EMBL/GenBank/DDBJ whole genome shotgun (WGS) entry which is preliminary data.</text>
</comment>
<proteinExistence type="predicted"/>
<accession>A0ABR2LQF1</accession>
<dbReference type="EMBL" id="JBBWWR010000016">
    <property type="protein sequence ID" value="KAK8947615.1"/>
    <property type="molecule type" value="Genomic_DNA"/>
</dbReference>
<gene>
    <name evidence="1" type="ORF">KSP40_PGU016993</name>
</gene>
<reference evidence="1 2" key="1">
    <citation type="journal article" date="2022" name="Nat. Plants">
        <title>Genomes of leafy and leafless Platanthera orchids illuminate the evolution of mycoheterotrophy.</title>
        <authorList>
            <person name="Li M.H."/>
            <person name="Liu K.W."/>
            <person name="Li Z."/>
            <person name="Lu H.C."/>
            <person name="Ye Q.L."/>
            <person name="Zhang D."/>
            <person name="Wang J.Y."/>
            <person name="Li Y.F."/>
            <person name="Zhong Z.M."/>
            <person name="Liu X."/>
            <person name="Yu X."/>
            <person name="Liu D.K."/>
            <person name="Tu X.D."/>
            <person name="Liu B."/>
            <person name="Hao Y."/>
            <person name="Liao X.Y."/>
            <person name="Jiang Y.T."/>
            <person name="Sun W.H."/>
            <person name="Chen J."/>
            <person name="Chen Y.Q."/>
            <person name="Ai Y."/>
            <person name="Zhai J.W."/>
            <person name="Wu S.S."/>
            <person name="Zhou Z."/>
            <person name="Hsiao Y.Y."/>
            <person name="Wu W.L."/>
            <person name="Chen Y.Y."/>
            <person name="Lin Y.F."/>
            <person name="Hsu J.L."/>
            <person name="Li C.Y."/>
            <person name="Wang Z.W."/>
            <person name="Zhao X."/>
            <person name="Zhong W.Y."/>
            <person name="Ma X.K."/>
            <person name="Ma L."/>
            <person name="Huang J."/>
            <person name="Chen G.Z."/>
            <person name="Huang M.Z."/>
            <person name="Huang L."/>
            <person name="Peng D.H."/>
            <person name="Luo Y.B."/>
            <person name="Zou S.Q."/>
            <person name="Chen S.P."/>
            <person name="Lan S."/>
            <person name="Tsai W.C."/>
            <person name="Van de Peer Y."/>
            <person name="Liu Z.J."/>
        </authorList>
    </citation>
    <scope>NUCLEOTIDE SEQUENCE [LARGE SCALE GENOMIC DNA]</scope>
    <source>
        <strain evidence="1">Lor288</strain>
    </source>
</reference>
<sequence>MVLPLLSPPRWFFPRRARRSCSHFSLFRVRSLPGWRLIVESAVVCDQKTEFHIVRDWTGFQQVLRVPCGASAWVCLYGEQIISKRNERDEELFFTSCKVLLNTCYFIAAKCLKSMIKCIFLQFMRPPGAMARDF</sequence>
<evidence type="ECO:0000313" key="1">
    <source>
        <dbReference type="EMBL" id="KAK8947615.1"/>
    </source>
</evidence>
<keyword evidence="2" id="KW-1185">Reference proteome</keyword>
<protein>
    <submittedName>
        <fullName evidence="1">Uncharacterized protein</fullName>
    </submittedName>
</protein>
<dbReference type="Proteomes" id="UP001412067">
    <property type="component" value="Unassembled WGS sequence"/>
</dbReference>
<name>A0ABR2LQF1_9ASPA</name>